<dbReference type="EMBL" id="AQHF01000016">
    <property type="protein sequence ID" value="MBE0344631.1"/>
    <property type="molecule type" value="Genomic_DNA"/>
</dbReference>
<protein>
    <submittedName>
        <fullName evidence="1">Uncharacterized protein</fullName>
    </submittedName>
</protein>
<reference evidence="1 2" key="1">
    <citation type="submission" date="2015-06" db="EMBL/GenBank/DDBJ databases">
        <title>Genome sequence of Pseudoalteromonas peptidolytica.</title>
        <authorList>
            <person name="Xie B.-B."/>
            <person name="Rong J.-C."/>
            <person name="Qin Q.-L."/>
            <person name="Zhang Y.-Z."/>
        </authorList>
    </citation>
    <scope>NUCLEOTIDE SEQUENCE [LARGE SCALE GENOMIC DNA]</scope>
    <source>
        <strain evidence="1 2">F12-50-A1</strain>
    </source>
</reference>
<organism evidence="1 2">
    <name type="scientific">Pseudoalteromonas peptidolytica F12-50-A1</name>
    <dbReference type="NCBI Taxonomy" id="1315280"/>
    <lineage>
        <taxon>Bacteria</taxon>
        <taxon>Pseudomonadati</taxon>
        <taxon>Pseudomonadota</taxon>
        <taxon>Gammaproteobacteria</taxon>
        <taxon>Alteromonadales</taxon>
        <taxon>Pseudoalteromonadaceae</taxon>
        <taxon>Pseudoalteromonas</taxon>
    </lineage>
</organism>
<accession>A0A8I0MRZ3</accession>
<proteinExistence type="predicted"/>
<evidence type="ECO:0000313" key="1">
    <source>
        <dbReference type="EMBL" id="MBE0344631.1"/>
    </source>
</evidence>
<comment type="caution">
    <text evidence="1">The sequence shown here is derived from an EMBL/GenBank/DDBJ whole genome shotgun (WGS) entry which is preliminary data.</text>
</comment>
<sequence>MKLQLNKKNIKALSNDGKSVPAAMTPQVVGGNMQPLSPVGSNYCSDDYNCWTGRPRSCREHTCQME</sequence>
<keyword evidence="2" id="KW-1185">Reference proteome</keyword>
<name>A0A8I0MRZ3_9GAMM</name>
<dbReference type="Proteomes" id="UP000660708">
    <property type="component" value="Unassembled WGS sequence"/>
</dbReference>
<evidence type="ECO:0000313" key="2">
    <source>
        <dbReference type="Proteomes" id="UP000660708"/>
    </source>
</evidence>
<dbReference type="RefSeq" id="WP_147388751.1">
    <property type="nucleotide sequence ID" value="NZ_AQHF01000016.1"/>
</dbReference>
<dbReference type="AlphaFoldDB" id="A0A8I0MRZ3"/>
<gene>
    <name evidence="1" type="ORF">PPEP_a4153</name>
</gene>